<dbReference type="Gene3D" id="3.40.190.10">
    <property type="entry name" value="Periplasmic binding protein-like II"/>
    <property type="match status" value="2"/>
</dbReference>
<dbReference type="PANTHER" id="PTHR30346:SF0">
    <property type="entry name" value="HCA OPERON TRANSCRIPTIONAL ACTIVATOR HCAR"/>
    <property type="match status" value="1"/>
</dbReference>
<evidence type="ECO:0000259" key="5">
    <source>
        <dbReference type="PROSITE" id="PS50931"/>
    </source>
</evidence>
<proteinExistence type="inferred from homology"/>
<dbReference type="Pfam" id="PF00126">
    <property type="entry name" value="HTH_1"/>
    <property type="match status" value="1"/>
</dbReference>
<dbReference type="PRINTS" id="PR00039">
    <property type="entry name" value="HTHLYSR"/>
</dbReference>
<comment type="similarity">
    <text evidence="1">Belongs to the LysR transcriptional regulatory family.</text>
</comment>
<dbReference type="Proteomes" id="UP001652442">
    <property type="component" value="Unassembled WGS sequence"/>
</dbReference>
<dbReference type="InterPro" id="IPR000847">
    <property type="entry name" value="LysR_HTH_N"/>
</dbReference>
<evidence type="ECO:0000313" key="6">
    <source>
        <dbReference type="EMBL" id="MCU6760902.1"/>
    </source>
</evidence>
<protein>
    <submittedName>
        <fullName evidence="6">LysR family transcriptional regulator</fullName>
    </submittedName>
</protein>
<keyword evidence="7" id="KW-1185">Reference proteome</keyword>
<dbReference type="InterPro" id="IPR036388">
    <property type="entry name" value="WH-like_DNA-bd_sf"/>
</dbReference>
<dbReference type="CDD" id="cd08414">
    <property type="entry name" value="PBP2_LTTR_aromatics_like"/>
    <property type="match status" value="1"/>
</dbReference>
<dbReference type="SUPFAM" id="SSF46785">
    <property type="entry name" value="Winged helix' DNA-binding domain"/>
    <property type="match status" value="1"/>
</dbReference>
<dbReference type="Gene3D" id="1.10.10.10">
    <property type="entry name" value="Winged helix-like DNA-binding domain superfamily/Winged helix DNA-binding domain"/>
    <property type="match status" value="1"/>
</dbReference>
<dbReference type="Pfam" id="PF03466">
    <property type="entry name" value="LysR_substrate"/>
    <property type="match status" value="1"/>
</dbReference>
<reference evidence="6 7" key="1">
    <citation type="journal article" date="2021" name="ISME Commun">
        <title>Automated analysis of genomic sequences facilitates high-throughput and comprehensive description of bacteria.</title>
        <authorList>
            <person name="Hitch T.C.A."/>
        </authorList>
    </citation>
    <scope>NUCLEOTIDE SEQUENCE [LARGE SCALE GENOMIC DNA]</scope>
    <source>
        <strain evidence="6 7">Sanger_109</strain>
    </source>
</reference>
<accession>A0ABT2TFI2</accession>
<dbReference type="RefSeq" id="WP_158423781.1">
    <property type="nucleotide sequence ID" value="NZ_JAOQJQ010000001.1"/>
</dbReference>
<feature type="domain" description="HTH lysR-type" evidence="5">
    <location>
        <begin position="1"/>
        <end position="58"/>
    </location>
</feature>
<gene>
    <name evidence="6" type="ORF">OCV88_00960</name>
</gene>
<organism evidence="6 7">
    <name type="scientific">Brotonthovivens ammoniilytica</name>
    <dbReference type="NCBI Taxonomy" id="2981725"/>
    <lineage>
        <taxon>Bacteria</taxon>
        <taxon>Bacillati</taxon>
        <taxon>Bacillota</taxon>
        <taxon>Clostridia</taxon>
        <taxon>Lachnospirales</taxon>
        <taxon>Lachnospiraceae</taxon>
        <taxon>Brotonthovivens</taxon>
    </lineage>
</organism>
<name>A0ABT2TFI2_9FIRM</name>
<dbReference type="PANTHER" id="PTHR30346">
    <property type="entry name" value="TRANSCRIPTIONAL DUAL REGULATOR HCAR-RELATED"/>
    <property type="match status" value="1"/>
</dbReference>
<dbReference type="InterPro" id="IPR005119">
    <property type="entry name" value="LysR_subst-bd"/>
</dbReference>
<dbReference type="PROSITE" id="PS50931">
    <property type="entry name" value="HTH_LYSR"/>
    <property type="match status" value="1"/>
</dbReference>
<dbReference type="EMBL" id="JAOQJQ010000001">
    <property type="protein sequence ID" value="MCU6760902.1"/>
    <property type="molecule type" value="Genomic_DNA"/>
</dbReference>
<evidence type="ECO:0000256" key="4">
    <source>
        <dbReference type="ARBA" id="ARBA00023163"/>
    </source>
</evidence>
<sequence length="310" mass="35744">MTIVQIKYFITVVKCASYTKAAEQLFISQPALSRHIKNMEEELNIQLFLRTNNGIRLTPAGSSLYVGMLDLYENYIEMVNKAEKIQKGLDGTLKIGILDQTNVSDFMPMIYQYFQENYPNVDLWFQEGSFNYLVSELYSGRLDLIYTLKFEIERKEGIMYQYVSHSKDHIVMSRFHPLAKKDQVTLDDVKDETFVLISEEDNPESAPLILALCKEHGFVPQVHYAKSLAEQILWIAVGMGVSILDSRTYLKLNPDVKFFEIDSNWDPSLVIAWNQNNYNPLLSVFIKKMNEILGTEEEDIHGAGLEKDRP</sequence>
<dbReference type="InterPro" id="IPR036390">
    <property type="entry name" value="WH_DNA-bd_sf"/>
</dbReference>
<evidence type="ECO:0000256" key="3">
    <source>
        <dbReference type="ARBA" id="ARBA00023125"/>
    </source>
</evidence>
<evidence type="ECO:0000256" key="1">
    <source>
        <dbReference type="ARBA" id="ARBA00009437"/>
    </source>
</evidence>
<comment type="caution">
    <text evidence="6">The sequence shown here is derived from an EMBL/GenBank/DDBJ whole genome shotgun (WGS) entry which is preliminary data.</text>
</comment>
<evidence type="ECO:0000256" key="2">
    <source>
        <dbReference type="ARBA" id="ARBA00023015"/>
    </source>
</evidence>
<keyword evidence="2" id="KW-0805">Transcription regulation</keyword>
<keyword evidence="4" id="KW-0804">Transcription</keyword>
<dbReference type="SUPFAM" id="SSF53850">
    <property type="entry name" value="Periplasmic binding protein-like II"/>
    <property type="match status" value="1"/>
</dbReference>
<evidence type="ECO:0000313" key="7">
    <source>
        <dbReference type="Proteomes" id="UP001652442"/>
    </source>
</evidence>
<keyword evidence="3" id="KW-0238">DNA-binding</keyword>